<name>A0AAW5HV45_9CORY</name>
<protein>
    <recommendedName>
        <fullName evidence="3">DNA primase</fullName>
    </recommendedName>
</protein>
<organism evidence="1 2">
    <name type="scientific">Corynebacterium lipophilum</name>
    <dbReference type="NCBI Taxonomy" id="2804918"/>
    <lineage>
        <taxon>Bacteria</taxon>
        <taxon>Bacillati</taxon>
        <taxon>Actinomycetota</taxon>
        <taxon>Actinomycetes</taxon>
        <taxon>Mycobacteriales</taxon>
        <taxon>Corynebacteriaceae</taxon>
        <taxon>Corynebacterium</taxon>
    </lineage>
</organism>
<keyword evidence="2" id="KW-1185">Reference proteome</keyword>
<accession>A0AAW5HV45</accession>
<sequence length="199" mass="21793">MSFLEDIAAALDREGIESRVHDDTMFVPITPEIEIQFVVIDEQLPAANVYIAAADVDEDDEDFEAALVAVIFSAEDAVSAVAEHIATDEVVTVFRSLLEAADERIAGLEFFPDAENHQLVFAEVGTEAEVHVEVEVIDATATAHVQFVVPGDDEEADSEELDLGSFTDIDRLFDVLNLVADQAEDWESQMLPLDDEPGQ</sequence>
<dbReference type="Proteomes" id="UP001205920">
    <property type="component" value="Unassembled WGS sequence"/>
</dbReference>
<evidence type="ECO:0000313" key="2">
    <source>
        <dbReference type="Proteomes" id="UP001205920"/>
    </source>
</evidence>
<evidence type="ECO:0008006" key="3">
    <source>
        <dbReference type="Google" id="ProtNLM"/>
    </source>
</evidence>
<proteinExistence type="predicted"/>
<reference evidence="1 2" key="1">
    <citation type="submission" date="2021-01" db="EMBL/GenBank/DDBJ databases">
        <title>Identification and Characterization of Corynebacterium sp.</title>
        <authorList>
            <person name="Luo Q."/>
            <person name="Qu P."/>
            <person name="Chen Q."/>
        </authorList>
    </citation>
    <scope>NUCLEOTIDE SEQUENCE [LARGE SCALE GENOMIC DNA]</scope>
    <source>
        <strain evidence="1 2">MC-18</strain>
    </source>
</reference>
<dbReference type="AlphaFoldDB" id="A0AAW5HV45"/>
<dbReference type="EMBL" id="JAEUWV010000003">
    <property type="protein sequence ID" value="MCO6394064.1"/>
    <property type="molecule type" value="Genomic_DNA"/>
</dbReference>
<dbReference type="RefSeq" id="WP_252931052.1">
    <property type="nucleotide sequence ID" value="NZ_JAEUWV010000003.1"/>
</dbReference>
<gene>
    <name evidence="1" type="ORF">JMN37_03545</name>
</gene>
<evidence type="ECO:0000313" key="1">
    <source>
        <dbReference type="EMBL" id="MCO6394064.1"/>
    </source>
</evidence>
<comment type="caution">
    <text evidence="1">The sequence shown here is derived from an EMBL/GenBank/DDBJ whole genome shotgun (WGS) entry which is preliminary data.</text>
</comment>